<evidence type="ECO:0000256" key="1">
    <source>
        <dbReference type="ARBA" id="ARBA00004123"/>
    </source>
</evidence>
<dbReference type="FunFam" id="3.30.160.60:FF:000446">
    <property type="entry name" value="Zinc finger protein"/>
    <property type="match status" value="2"/>
</dbReference>
<keyword evidence="9" id="KW-0804">Transcription</keyword>
<feature type="region of interest" description="Disordered" evidence="13">
    <location>
        <begin position="155"/>
        <end position="181"/>
    </location>
</feature>
<dbReference type="PANTHER" id="PTHR24399:SF23">
    <property type="entry name" value="C2H2-TYPE DOMAIN-CONTAINING PROTEIN"/>
    <property type="match status" value="1"/>
</dbReference>
<feature type="region of interest" description="Disordered" evidence="13">
    <location>
        <begin position="338"/>
        <end position="374"/>
    </location>
</feature>
<evidence type="ECO:0000313" key="17">
    <source>
        <dbReference type="Proteomes" id="UP000198287"/>
    </source>
</evidence>
<comment type="subcellular location">
    <subcellularLocation>
        <location evidence="1">Nucleus</location>
    </subcellularLocation>
</comment>
<dbReference type="OMA" id="FTEDCYL"/>
<dbReference type="FunFam" id="3.30.160.60:FF:000744">
    <property type="entry name" value="zinc finger E-box-binding homeobox 1"/>
    <property type="match status" value="1"/>
</dbReference>
<evidence type="ECO:0000256" key="12">
    <source>
        <dbReference type="PROSITE-ProRule" id="PRU01263"/>
    </source>
</evidence>
<feature type="domain" description="C2H2-type" evidence="14">
    <location>
        <begin position="464"/>
        <end position="491"/>
    </location>
</feature>
<dbReference type="PROSITE" id="PS50157">
    <property type="entry name" value="ZINC_FINGER_C2H2_2"/>
    <property type="match status" value="9"/>
</dbReference>
<evidence type="ECO:0000256" key="6">
    <source>
        <dbReference type="ARBA" id="ARBA00022833"/>
    </source>
</evidence>
<dbReference type="GO" id="GO:0005654">
    <property type="term" value="C:nucleoplasm"/>
    <property type="evidence" value="ECO:0007669"/>
    <property type="project" value="TreeGrafter"/>
</dbReference>
<dbReference type="GO" id="GO:0002682">
    <property type="term" value="P:regulation of immune system process"/>
    <property type="evidence" value="ECO:0007669"/>
    <property type="project" value="TreeGrafter"/>
</dbReference>
<dbReference type="InterPro" id="IPR036236">
    <property type="entry name" value="Znf_C2H2_sf"/>
</dbReference>
<evidence type="ECO:0000256" key="13">
    <source>
        <dbReference type="SAM" id="MobiDB-lite"/>
    </source>
</evidence>
<dbReference type="GO" id="GO:0000978">
    <property type="term" value="F:RNA polymerase II cis-regulatory region sequence-specific DNA binding"/>
    <property type="evidence" value="ECO:0007669"/>
    <property type="project" value="TreeGrafter"/>
</dbReference>
<keyword evidence="6 12" id="KW-0862">Zinc</keyword>
<feature type="compositionally biased region" description="Basic residues" evidence="13">
    <location>
        <begin position="355"/>
        <end position="371"/>
    </location>
</feature>
<dbReference type="SMART" id="SM00868">
    <property type="entry name" value="zf-AD"/>
    <property type="match status" value="1"/>
</dbReference>
<keyword evidence="3 12" id="KW-0479">Metal-binding</keyword>
<dbReference type="Gene3D" id="3.40.1800.20">
    <property type="match status" value="1"/>
</dbReference>
<dbReference type="AlphaFoldDB" id="A0A226ELX3"/>
<feature type="binding site" evidence="12">
    <location>
        <position position="44"/>
    </location>
    <ligand>
        <name>Zn(2+)</name>
        <dbReference type="ChEBI" id="CHEBI:29105"/>
    </ligand>
</feature>
<dbReference type="FunFam" id="3.30.160.60:FF:001370">
    <property type="entry name" value="Zinc finger protein"/>
    <property type="match status" value="1"/>
</dbReference>
<dbReference type="SUPFAM" id="SSF57667">
    <property type="entry name" value="beta-beta-alpha zinc fingers"/>
    <property type="match status" value="5"/>
</dbReference>
<protein>
    <submittedName>
        <fullName evidence="16">Zinc finger protein 45</fullName>
    </submittedName>
</protein>
<dbReference type="EMBL" id="LNIX01000003">
    <property type="protein sequence ID" value="OXA58459.1"/>
    <property type="molecule type" value="Genomic_DNA"/>
</dbReference>
<dbReference type="Pfam" id="PF00096">
    <property type="entry name" value="zf-C2H2"/>
    <property type="match status" value="8"/>
</dbReference>
<feature type="domain" description="C2H2-type" evidence="14">
    <location>
        <begin position="548"/>
        <end position="575"/>
    </location>
</feature>
<gene>
    <name evidence="16" type="ORF">Fcan01_07511</name>
</gene>
<feature type="binding site" evidence="12">
    <location>
        <position position="47"/>
    </location>
    <ligand>
        <name>Zn(2+)</name>
        <dbReference type="ChEBI" id="CHEBI:29105"/>
    </ligand>
</feature>
<dbReference type="InterPro" id="IPR012934">
    <property type="entry name" value="Znf_AD"/>
</dbReference>
<evidence type="ECO:0000256" key="8">
    <source>
        <dbReference type="ARBA" id="ARBA00023125"/>
    </source>
</evidence>
<feature type="domain" description="C2H2-type" evidence="14">
    <location>
        <begin position="378"/>
        <end position="406"/>
    </location>
</feature>
<evidence type="ECO:0000256" key="2">
    <source>
        <dbReference type="ARBA" id="ARBA00006991"/>
    </source>
</evidence>
<organism evidence="16 17">
    <name type="scientific">Folsomia candida</name>
    <name type="common">Springtail</name>
    <dbReference type="NCBI Taxonomy" id="158441"/>
    <lineage>
        <taxon>Eukaryota</taxon>
        <taxon>Metazoa</taxon>
        <taxon>Ecdysozoa</taxon>
        <taxon>Arthropoda</taxon>
        <taxon>Hexapoda</taxon>
        <taxon>Collembola</taxon>
        <taxon>Entomobryomorpha</taxon>
        <taxon>Isotomoidea</taxon>
        <taxon>Isotomidae</taxon>
        <taxon>Proisotominae</taxon>
        <taxon>Folsomia</taxon>
    </lineage>
</organism>
<evidence type="ECO:0000259" key="14">
    <source>
        <dbReference type="PROSITE" id="PS50157"/>
    </source>
</evidence>
<name>A0A226ELX3_FOLCA</name>
<evidence type="ECO:0000256" key="3">
    <source>
        <dbReference type="ARBA" id="ARBA00022723"/>
    </source>
</evidence>
<evidence type="ECO:0000259" key="15">
    <source>
        <dbReference type="PROSITE" id="PS51915"/>
    </source>
</evidence>
<keyword evidence="17" id="KW-1185">Reference proteome</keyword>
<comment type="caution">
    <text evidence="16">The sequence shown here is derived from an EMBL/GenBank/DDBJ whole genome shotgun (WGS) entry which is preliminary data.</text>
</comment>
<dbReference type="OrthoDB" id="6077919at2759"/>
<reference evidence="16 17" key="1">
    <citation type="submission" date="2015-12" db="EMBL/GenBank/DDBJ databases">
        <title>The genome of Folsomia candida.</title>
        <authorList>
            <person name="Faddeeva A."/>
            <person name="Derks M.F."/>
            <person name="Anvar Y."/>
            <person name="Smit S."/>
            <person name="Van Straalen N."/>
            <person name="Roelofs D."/>
        </authorList>
    </citation>
    <scope>NUCLEOTIDE SEQUENCE [LARGE SCALE GENOMIC DNA]</scope>
    <source>
        <strain evidence="16 17">VU population</strain>
        <tissue evidence="16">Whole body</tissue>
    </source>
</reference>
<dbReference type="PANTHER" id="PTHR24399">
    <property type="entry name" value="ZINC FINGER AND BTB DOMAIN-CONTAINING"/>
    <property type="match status" value="1"/>
</dbReference>
<evidence type="ECO:0000256" key="4">
    <source>
        <dbReference type="ARBA" id="ARBA00022737"/>
    </source>
</evidence>
<dbReference type="Proteomes" id="UP000198287">
    <property type="component" value="Unassembled WGS sequence"/>
</dbReference>
<feature type="compositionally biased region" description="Basic residues" evidence="13">
    <location>
        <begin position="166"/>
        <end position="177"/>
    </location>
</feature>
<dbReference type="GO" id="GO:0008270">
    <property type="term" value="F:zinc ion binding"/>
    <property type="evidence" value="ECO:0007669"/>
    <property type="project" value="UniProtKB-UniRule"/>
</dbReference>
<dbReference type="FunFam" id="3.30.160.60:FF:000394">
    <property type="entry name" value="Zinc finger protein 836"/>
    <property type="match status" value="1"/>
</dbReference>
<keyword evidence="10" id="KW-0539">Nucleus</keyword>
<feature type="domain" description="C2H2-type" evidence="14">
    <location>
        <begin position="435"/>
        <end position="463"/>
    </location>
</feature>
<feature type="binding site" evidence="12">
    <location>
        <position position="113"/>
    </location>
    <ligand>
        <name>Zn(2+)</name>
        <dbReference type="ChEBI" id="CHEBI:29105"/>
    </ligand>
</feature>
<dbReference type="GO" id="GO:0001227">
    <property type="term" value="F:DNA-binding transcription repressor activity, RNA polymerase II-specific"/>
    <property type="evidence" value="ECO:0007669"/>
    <property type="project" value="TreeGrafter"/>
</dbReference>
<keyword evidence="7" id="KW-0805">Transcription regulation</keyword>
<evidence type="ECO:0000256" key="10">
    <source>
        <dbReference type="ARBA" id="ARBA00023242"/>
    </source>
</evidence>
<evidence type="ECO:0000256" key="11">
    <source>
        <dbReference type="PROSITE-ProRule" id="PRU00042"/>
    </source>
</evidence>
<feature type="domain" description="C2H2-type" evidence="14">
    <location>
        <begin position="492"/>
        <end position="519"/>
    </location>
</feature>
<evidence type="ECO:0000256" key="5">
    <source>
        <dbReference type="ARBA" id="ARBA00022771"/>
    </source>
</evidence>
<feature type="domain" description="C2H2-type" evidence="14">
    <location>
        <begin position="407"/>
        <end position="434"/>
    </location>
</feature>
<feature type="domain" description="C2H2-type" evidence="14">
    <location>
        <begin position="520"/>
        <end position="547"/>
    </location>
</feature>
<keyword evidence="4" id="KW-0677">Repeat</keyword>
<dbReference type="Pfam" id="PF13912">
    <property type="entry name" value="zf-C2H2_6"/>
    <property type="match status" value="1"/>
</dbReference>
<dbReference type="InterPro" id="IPR013087">
    <property type="entry name" value="Znf_C2H2_type"/>
</dbReference>
<dbReference type="SMART" id="SM00355">
    <property type="entry name" value="ZnF_C2H2"/>
    <property type="match status" value="9"/>
</dbReference>
<evidence type="ECO:0000256" key="9">
    <source>
        <dbReference type="ARBA" id="ARBA00023163"/>
    </source>
</evidence>
<feature type="compositionally biased region" description="Basic and acidic residues" evidence="13">
    <location>
        <begin position="344"/>
        <end position="354"/>
    </location>
</feature>
<comment type="similarity">
    <text evidence="2">Belongs to the krueppel C2H2-type zinc-finger protein family.</text>
</comment>
<dbReference type="PROSITE" id="PS51915">
    <property type="entry name" value="ZAD"/>
    <property type="match status" value="1"/>
</dbReference>
<sequence>MDSCTGELVNKIEGAEPSPEPLEGTETVPKKMLTKEELPSAACCRLCAHGAELDDDDGELDNNTKEFLPLFDEDTSVASTPETKSQIPIHRLINKYLPIEVLESDSCYPKFICRKCFICVEKCIEFFNKICEGQRLLANILNFLKNDLPAKLLEQPTFSDDNPLHKAAKRRGRPRKKPAQEQTVFNNCSSIDDENMVDTNIQKVTSERRTKRQSRPPVRYVDEVIPTTLKSEAISQDEEEEDLQKSSSSVVILPLRTTVSNNETFFQSPLNQLMDLEKLDILMADDVTYTVSRIVTDMPDKSSTSPDAISSHPKLSDGVVLLGATGKYKEKNLHPLEEFGENSSDSKDPTVKLRDIHRHKRPAKRKKKKPERKNVTKFQCEQCPKIFNHTSSLVYHRLSAHEKTKNFICTVCGRGFAHKQLLNNHKYVHADGKYFNCDVCPAKFKSNASLYTHKKSRHSAVREHTCDVCGTQFSLKSSLVGHMRLHTGEKPYHCEFCEKKFAQRSNLREHRRTHTGEKPYGCSECQKSFTTASQLRSHKFCHSNEKVHLCQVCGKGFSHAENFKYHMRRHNSEKPAQCPICKKTFTETWTLKKHIRLHTGEKPYRCEVCNKVFSDPSNFAKHQRIHSAEQKIETLAETEQSMEEYLLTDTINNDDVVDDNLICDDAELSNTNTNTIDETARTEQLDVEEGSGSYITAERPPSSLVQILNSDDLTFRTLAQDDEAEQVIYVYSGPGGPLFTFDLPDEPSHSQQQEISVEDDGNLGVGPLESFNPNDIEAHYYSLQTVGDSTIAVPIQIPLTQLGSHHFGNSSLSQTNRMMVDGRLTVDGDSVSLMLNNKACTSEST</sequence>
<dbReference type="Gene3D" id="3.30.160.60">
    <property type="entry name" value="Classic Zinc Finger"/>
    <property type="match status" value="7"/>
</dbReference>
<keyword evidence="8" id="KW-0238">DNA-binding</keyword>
<keyword evidence="5 11" id="KW-0863">Zinc-finger</keyword>
<proteinExistence type="inferred from homology"/>
<feature type="region of interest" description="Disordered" evidence="13">
    <location>
        <begin position="1"/>
        <end position="26"/>
    </location>
</feature>
<evidence type="ECO:0000313" key="16">
    <source>
        <dbReference type="EMBL" id="OXA58459.1"/>
    </source>
</evidence>
<dbReference type="FunFam" id="3.30.160.60:FF:000358">
    <property type="entry name" value="zinc finger protein 24"/>
    <property type="match status" value="1"/>
</dbReference>
<dbReference type="FunFam" id="3.30.160.60:FF:000512">
    <property type="entry name" value="zinc finger protein 197 isoform X1"/>
    <property type="match status" value="1"/>
</dbReference>
<dbReference type="PROSITE" id="PS00028">
    <property type="entry name" value="ZINC_FINGER_C2H2_1"/>
    <property type="match status" value="9"/>
</dbReference>
<evidence type="ECO:0000256" key="7">
    <source>
        <dbReference type="ARBA" id="ARBA00023015"/>
    </source>
</evidence>
<feature type="domain" description="C2H2-type" evidence="14">
    <location>
        <begin position="604"/>
        <end position="631"/>
    </location>
</feature>
<feature type="domain" description="C2H2-type" evidence="14">
    <location>
        <begin position="576"/>
        <end position="603"/>
    </location>
</feature>
<feature type="binding site" evidence="12">
    <location>
        <position position="116"/>
    </location>
    <ligand>
        <name>Zn(2+)</name>
        <dbReference type="ChEBI" id="CHEBI:29105"/>
    </ligand>
</feature>
<dbReference type="GO" id="GO:0001817">
    <property type="term" value="P:regulation of cytokine production"/>
    <property type="evidence" value="ECO:0007669"/>
    <property type="project" value="TreeGrafter"/>
</dbReference>
<accession>A0A226ELX3</accession>
<feature type="domain" description="ZAD" evidence="15">
    <location>
        <begin position="42"/>
        <end position="140"/>
    </location>
</feature>